<dbReference type="AlphaFoldDB" id="A0A0D0B3N1"/>
<dbReference type="PANTHER" id="PTHR42699:SF1">
    <property type="entry name" value="CYSTATHIONINE GAMMA-SYNTHASE-RELATED"/>
    <property type="match status" value="1"/>
</dbReference>
<accession>A0A0D0B3N1</accession>
<dbReference type="Proteomes" id="UP000053593">
    <property type="component" value="Unassembled WGS sequence"/>
</dbReference>
<dbReference type="GO" id="GO:0019346">
    <property type="term" value="P:transsulfuration"/>
    <property type="evidence" value="ECO:0007669"/>
    <property type="project" value="InterPro"/>
</dbReference>
<dbReference type="Gene3D" id="3.90.1150.10">
    <property type="entry name" value="Aspartate Aminotransferase, domain 1"/>
    <property type="match status" value="1"/>
</dbReference>
<dbReference type="InterPro" id="IPR051750">
    <property type="entry name" value="Trans-sulfuration_enzymes"/>
</dbReference>
<protein>
    <recommendedName>
        <fullName evidence="6">Cystathionine gamma-synthase</fullName>
    </recommendedName>
</protein>
<dbReference type="EMBL" id="KN834788">
    <property type="protein sequence ID" value="KIK57870.1"/>
    <property type="molecule type" value="Genomic_DNA"/>
</dbReference>
<reference evidence="4 5" key="1">
    <citation type="submission" date="2014-04" db="EMBL/GenBank/DDBJ databases">
        <title>Evolutionary Origins and Diversification of the Mycorrhizal Mutualists.</title>
        <authorList>
            <consortium name="DOE Joint Genome Institute"/>
            <consortium name="Mycorrhizal Genomics Consortium"/>
            <person name="Kohler A."/>
            <person name="Kuo A."/>
            <person name="Nagy L.G."/>
            <person name="Floudas D."/>
            <person name="Copeland A."/>
            <person name="Barry K.W."/>
            <person name="Cichocki N."/>
            <person name="Veneault-Fourrey C."/>
            <person name="LaButti K."/>
            <person name="Lindquist E.A."/>
            <person name="Lipzen A."/>
            <person name="Lundell T."/>
            <person name="Morin E."/>
            <person name="Murat C."/>
            <person name="Riley R."/>
            <person name="Ohm R."/>
            <person name="Sun H."/>
            <person name="Tunlid A."/>
            <person name="Henrissat B."/>
            <person name="Grigoriev I.V."/>
            <person name="Hibbett D.S."/>
            <person name="Martin F."/>
        </authorList>
    </citation>
    <scope>NUCLEOTIDE SEQUENCE [LARGE SCALE GENOMIC DNA]</scope>
    <source>
        <strain evidence="4 5">FD-317 M1</strain>
    </source>
</reference>
<comment type="similarity">
    <text evidence="3">Belongs to the trans-sulfuration enzymes family.</text>
</comment>
<dbReference type="InterPro" id="IPR015424">
    <property type="entry name" value="PyrdxlP-dep_Trfase"/>
</dbReference>
<proteinExistence type="inferred from homology"/>
<dbReference type="SUPFAM" id="SSF53383">
    <property type="entry name" value="PLP-dependent transferases"/>
    <property type="match status" value="1"/>
</dbReference>
<name>A0A0D0B3N1_9AGAR</name>
<organism evidence="4 5">
    <name type="scientific">Collybiopsis luxurians FD-317 M1</name>
    <dbReference type="NCBI Taxonomy" id="944289"/>
    <lineage>
        <taxon>Eukaryota</taxon>
        <taxon>Fungi</taxon>
        <taxon>Dikarya</taxon>
        <taxon>Basidiomycota</taxon>
        <taxon>Agaricomycotina</taxon>
        <taxon>Agaricomycetes</taxon>
        <taxon>Agaricomycetidae</taxon>
        <taxon>Agaricales</taxon>
        <taxon>Marasmiineae</taxon>
        <taxon>Omphalotaceae</taxon>
        <taxon>Collybiopsis</taxon>
        <taxon>Collybiopsis luxurians</taxon>
    </lineage>
</organism>
<comment type="cofactor">
    <cofactor evidence="1 3">
        <name>pyridoxal 5'-phosphate</name>
        <dbReference type="ChEBI" id="CHEBI:597326"/>
    </cofactor>
</comment>
<evidence type="ECO:0008006" key="6">
    <source>
        <dbReference type="Google" id="ProtNLM"/>
    </source>
</evidence>
<dbReference type="HOGENOM" id="CLU_011302_1_0_1"/>
<dbReference type="GO" id="GO:0003962">
    <property type="term" value="F:cystathionine gamma-synthase activity"/>
    <property type="evidence" value="ECO:0007669"/>
    <property type="project" value="TreeGrafter"/>
</dbReference>
<keyword evidence="5" id="KW-1185">Reference proteome</keyword>
<dbReference type="InterPro" id="IPR015422">
    <property type="entry name" value="PyrdxlP-dep_Trfase_small"/>
</dbReference>
<dbReference type="PANTHER" id="PTHR42699">
    <property type="match status" value="1"/>
</dbReference>
<dbReference type="GO" id="GO:0030170">
    <property type="term" value="F:pyridoxal phosphate binding"/>
    <property type="evidence" value="ECO:0007669"/>
    <property type="project" value="InterPro"/>
</dbReference>
<evidence type="ECO:0000256" key="2">
    <source>
        <dbReference type="ARBA" id="ARBA00022898"/>
    </source>
</evidence>
<evidence type="ECO:0000313" key="5">
    <source>
        <dbReference type="Proteomes" id="UP000053593"/>
    </source>
</evidence>
<keyword evidence="2 3" id="KW-0663">Pyridoxal phosphate</keyword>
<dbReference type="InterPro" id="IPR000277">
    <property type="entry name" value="Cys/Met-Metab_PyrdxlP-dep_enz"/>
</dbReference>
<evidence type="ECO:0000313" key="4">
    <source>
        <dbReference type="EMBL" id="KIK57870.1"/>
    </source>
</evidence>
<evidence type="ECO:0000256" key="1">
    <source>
        <dbReference type="ARBA" id="ARBA00001933"/>
    </source>
</evidence>
<gene>
    <name evidence="4" type="ORF">GYMLUDRAFT_228442</name>
</gene>
<evidence type="ECO:0000256" key="3">
    <source>
        <dbReference type="RuleBase" id="RU362118"/>
    </source>
</evidence>
<dbReference type="InterPro" id="IPR015421">
    <property type="entry name" value="PyrdxlP-dep_Trfase_major"/>
</dbReference>
<sequence length="570" mass="63416">MLLQESPPLAHAIPPNTPHSIVHSLPEWNDNTDFAVSKKELFDALEATYPRFVLHPRVKELVGFIKRSSGISEDEECQLYPSLRAAETCRAFIARYFPQDTSKIDVRSITKLALAPCSQQIFAVIYPKEQDEKAMKFWTFAGEGISSRLAEACLRRIQGSQCDDLGLPPLQGHIFSDYYTQRKPLRDVVQAKDAIRKRFAGVLDEQGRNIRGVPTISHTDVYIYPSGMSAVWNAHLILRGTIGQRKSMESIKTAHVNILYVDSYKLLDLTSPGYYFFTTNTTDDLEKLLATGSAECPAVLGIFTDFPANPNLQSANLPHLRALADKYGIPLVIDETVGSHLNIQVLPYADLVISSLTKMFSGLANVLGGALMLNANSRFYKDWKQYLDATYEDIYFETDALVMEMNSRGMEERVAAMNRNAEALSDMFYAQSVASGNVGSGHIIKEVFYPKYQDRENYEQCWRSGTGDISSCKPGYGSLMSVSFTSLEVAKVFYSTLPCGKGPSLGAVVTLVTPFTAIAFPPEKKAWVKEHYLDETLVRISVGMEDRSSLLNGFALALKKAEEFCAGNNL</sequence>
<dbReference type="Pfam" id="PF01053">
    <property type="entry name" value="Cys_Met_Meta_PP"/>
    <property type="match status" value="1"/>
</dbReference>
<dbReference type="OrthoDB" id="10047078at2759"/>
<dbReference type="Gene3D" id="3.40.640.10">
    <property type="entry name" value="Type I PLP-dependent aspartate aminotransferase-like (Major domain)"/>
    <property type="match status" value="1"/>
</dbReference>